<evidence type="ECO:0000313" key="2">
    <source>
        <dbReference type="Proteomes" id="UP000265703"/>
    </source>
</evidence>
<comment type="caution">
    <text evidence="1">The sequence shown here is derived from an EMBL/GenBank/DDBJ whole genome shotgun (WGS) entry which is preliminary data.</text>
</comment>
<gene>
    <name evidence="1" type="ORF">C1645_824864</name>
</gene>
<reference evidence="1 2" key="1">
    <citation type="submission" date="2018-06" db="EMBL/GenBank/DDBJ databases">
        <title>Comparative genomics reveals the genomic features of Rhizophagus irregularis, R. cerebriforme, R. diaphanum and Gigaspora rosea, and their symbiotic lifestyle signature.</title>
        <authorList>
            <person name="Morin E."/>
            <person name="San Clemente H."/>
            <person name="Chen E.C.H."/>
            <person name="De La Providencia I."/>
            <person name="Hainaut M."/>
            <person name="Kuo A."/>
            <person name="Kohler A."/>
            <person name="Murat C."/>
            <person name="Tang N."/>
            <person name="Roy S."/>
            <person name="Loubradou J."/>
            <person name="Henrissat B."/>
            <person name="Grigoriev I.V."/>
            <person name="Corradi N."/>
            <person name="Roux C."/>
            <person name="Martin F.M."/>
        </authorList>
    </citation>
    <scope>NUCLEOTIDE SEQUENCE [LARGE SCALE GENOMIC DNA]</scope>
    <source>
        <strain evidence="1 2">DAOM 227022</strain>
    </source>
</reference>
<keyword evidence="2" id="KW-1185">Reference proteome</keyword>
<accession>A0A397STW1</accession>
<protein>
    <submittedName>
        <fullName evidence="1">Uncharacterized protein</fullName>
    </submittedName>
</protein>
<organism evidence="1 2">
    <name type="scientific">Glomus cerebriforme</name>
    <dbReference type="NCBI Taxonomy" id="658196"/>
    <lineage>
        <taxon>Eukaryota</taxon>
        <taxon>Fungi</taxon>
        <taxon>Fungi incertae sedis</taxon>
        <taxon>Mucoromycota</taxon>
        <taxon>Glomeromycotina</taxon>
        <taxon>Glomeromycetes</taxon>
        <taxon>Glomerales</taxon>
        <taxon>Glomeraceae</taxon>
        <taxon>Glomus</taxon>
    </lineage>
</organism>
<dbReference type="Proteomes" id="UP000265703">
    <property type="component" value="Unassembled WGS sequence"/>
</dbReference>
<proteinExistence type="predicted"/>
<dbReference type="OrthoDB" id="2363583at2759"/>
<dbReference type="EMBL" id="QKYT01000220">
    <property type="protein sequence ID" value="RIA89408.1"/>
    <property type="molecule type" value="Genomic_DNA"/>
</dbReference>
<name>A0A397STW1_9GLOM</name>
<evidence type="ECO:0000313" key="1">
    <source>
        <dbReference type="EMBL" id="RIA89408.1"/>
    </source>
</evidence>
<sequence>MVIDILEKEFKLLRNILLKQDIIKVNTMEEDTAKKKSIEENTKSKKIVVLSSVSLENFRKLRTKLKKFKIYIRLVRGEIIMYEIPSPVHSFTTGYLSKLIGAWSNYLDIGSKLDMTLRHNTEYISDIVIEPMQPLQPE</sequence>
<dbReference type="AlphaFoldDB" id="A0A397STW1"/>